<gene>
    <name evidence="1" type="ORF">H2198_008718</name>
</gene>
<dbReference type="Proteomes" id="UP001172386">
    <property type="component" value="Unassembled WGS sequence"/>
</dbReference>
<organism evidence="1 2">
    <name type="scientific">Neophaeococcomyces mojaviensis</name>
    <dbReference type="NCBI Taxonomy" id="3383035"/>
    <lineage>
        <taxon>Eukaryota</taxon>
        <taxon>Fungi</taxon>
        <taxon>Dikarya</taxon>
        <taxon>Ascomycota</taxon>
        <taxon>Pezizomycotina</taxon>
        <taxon>Eurotiomycetes</taxon>
        <taxon>Chaetothyriomycetidae</taxon>
        <taxon>Chaetothyriales</taxon>
        <taxon>Chaetothyriales incertae sedis</taxon>
        <taxon>Neophaeococcomyces</taxon>
    </lineage>
</organism>
<accession>A0ACC2ZWC9</accession>
<proteinExistence type="predicted"/>
<name>A0ACC2ZWC9_9EURO</name>
<evidence type="ECO:0000313" key="2">
    <source>
        <dbReference type="Proteomes" id="UP001172386"/>
    </source>
</evidence>
<comment type="caution">
    <text evidence="1">The sequence shown here is derived from an EMBL/GenBank/DDBJ whole genome shotgun (WGS) entry which is preliminary data.</text>
</comment>
<sequence length="337" mass="40043">MSSDSGTSTSERSNSTPGYVCYSMPRLQPWSRSWPLDDNGRMTFLKIPHSLNLHTNVQQRGLYGGSQNIANLPPELQYHILSYLPAVDRVCLAITCKSLATSASSSSHFKADAWTPWLFIPEAYYPSRYQLIQRLAHGWIDKSRLRYCWKCQKILPRDKEWFWGRLERKKWPRWEVKVGMPREKWRRLGKKRRFEHIVKMWCEAEWEDSSLFSCKDCRTRVLSQEADVVQERDVEKGSMKDREWERWQAQAKLCPVECPMCMERDLTYRYKPPRKKVVRPFVWKWTKRVLSGIGNTILVFIYLIYLLLKAPVELGIWLFKKCRSSNFSFKRTFFISS</sequence>
<protein>
    <submittedName>
        <fullName evidence="1">Uncharacterized protein</fullName>
    </submittedName>
</protein>
<evidence type="ECO:0000313" key="1">
    <source>
        <dbReference type="EMBL" id="KAJ9652017.1"/>
    </source>
</evidence>
<reference evidence="1" key="1">
    <citation type="submission" date="2022-10" db="EMBL/GenBank/DDBJ databases">
        <title>Culturing micro-colonial fungi from biological soil crusts in the Mojave desert and describing Neophaeococcomyces mojavensis, and introducing the new genera and species Taxawa tesnikishii.</title>
        <authorList>
            <person name="Kurbessoian T."/>
            <person name="Stajich J.E."/>
        </authorList>
    </citation>
    <scope>NUCLEOTIDE SEQUENCE</scope>
    <source>
        <strain evidence="1">JES_112</strain>
    </source>
</reference>
<keyword evidence="2" id="KW-1185">Reference proteome</keyword>
<dbReference type="EMBL" id="JAPDRQ010000222">
    <property type="protein sequence ID" value="KAJ9652017.1"/>
    <property type="molecule type" value="Genomic_DNA"/>
</dbReference>